<protein>
    <recommendedName>
        <fullName evidence="1">DUF1858 domain-containing protein</fullName>
    </recommendedName>
</protein>
<dbReference type="InterPro" id="IPR015077">
    <property type="entry name" value="DUF1858"/>
</dbReference>
<organism evidence="2 3">
    <name type="scientific">Latilactobacillus curvatus JCM 1096 = DSM 20019</name>
    <dbReference type="NCBI Taxonomy" id="1293592"/>
    <lineage>
        <taxon>Bacteria</taxon>
        <taxon>Bacillati</taxon>
        <taxon>Bacillota</taxon>
        <taxon>Bacilli</taxon>
        <taxon>Lactobacillales</taxon>
        <taxon>Lactobacillaceae</taxon>
        <taxon>Latilactobacillus</taxon>
    </lineage>
</organism>
<dbReference type="AlphaFoldDB" id="A0AAJ0PC26"/>
<proteinExistence type="predicted"/>
<dbReference type="SUPFAM" id="SSF140683">
    <property type="entry name" value="SP0561-like"/>
    <property type="match status" value="1"/>
</dbReference>
<sequence>MMAKQIKLSQTVYELVTAYPEVVPVLVEIGLDGVTNPALLNTAGRFMTLPKGAKMKQIPLTTIIASLEAQGFEVLADD</sequence>
<gene>
    <name evidence="2" type="ORF">FC08_GL001214</name>
</gene>
<dbReference type="EMBL" id="AZDL01000048">
    <property type="protein sequence ID" value="KRK91515.1"/>
    <property type="molecule type" value="Genomic_DNA"/>
</dbReference>
<evidence type="ECO:0000313" key="2">
    <source>
        <dbReference type="EMBL" id="KRK91515.1"/>
    </source>
</evidence>
<dbReference type="Pfam" id="PF08984">
    <property type="entry name" value="DUF1858"/>
    <property type="match status" value="1"/>
</dbReference>
<dbReference type="Gene3D" id="1.10.3910.10">
    <property type="entry name" value="SP0561-like"/>
    <property type="match status" value="1"/>
</dbReference>
<dbReference type="InterPro" id="IPR038062">
    <property type="entry name" value="ScdA-like_N_sf"/>
</dbReference>
<reference evidence="2 3" key="1">
    <citation type="journal article" date="2015" name="Genome Announc.">
        <title>Expanding the biotechnology potential of lactobacilli through comparative genomics of 213 strains and associated genera.</title>
        <authorList>
            <person name="Sun Z."/>
            <person name="Harris H.M."/>
            <person name="McCann A."/>
            <person name="Guo C."/>
            <person name="Argimon S."/>
            <person name="Zhang W."/>
            <person name="Yang X."/>
            <person name="Jeffery I.B."/>
            <person name="Cooney J.C."/>
            <person name="Kagawa T.F."/>
            <person name="Liu W."/>
            <person name="Song Y."/>
            <person name="Salvetti E."/>
            <person name="Wrobel A."/>
            <person name="Rasinkangas P."/>
            <person name="Parkhill J."/>
            <person name="Rea M.C."/>
            <person name="O'Sullivan O."/>
            <person name="Ritari J."/>
            <person name="Douillard F.P."/>
            <person name="Paul Ross R."/>
            <person name="Yang R."/>
            <person name="Briner A.E."/>
            <person name="Felis G.E."/>
            <person name="de Vos W.M."/>
            <person name="Barrangou R."/>
            <person name="Klaenhammer T.R."/>
            <person name="Caufield P.W."/>
            <person name="Cui Y."/>
            <person name="Zhang H."/>
            <person name="O'Toole P.W."/>
        </authorList>
    </citation>
    <scope>NUCLEOTIDE SEQUENCE [LARGE SCALE GENOMIC DNA]</scope>
    <source>
        <strain evidence="2 3">DSM 20019</strain>
    </source>
</reference>
<accession>A0AAJ0PC26</accession>
<dbReference type="Proteomes" id="UP000050828">
    <property type="component" value="Unassembled WGS sequence"/>
</dbReference>
<evidence type="ECO:0000259" key="1">
    <source>
        <dbReference type="Pfam" id="PF08984"/>
    </source>
</evidence>
<comment type="caution">
    <text evidence="2">The sequence shown here is derived from an EMBL/GenBank/DDBJ whole genome shotgun (WGS) entry which is preliminary data.</text>
</comment>
<feature type="domain" description="DUF1858" evidence="1">
    <location>
        <begin position="6"/>
        <end position="64"/>
    </location>
</feature>
<name>A0AAJ0PC26_LATCU</name>
<evidence type="ECO:0000313" key="3">
    <source>
        <dbReference type="Proteomes" id="UP000050828"/>
    </source>
</evidence>